<evidence type="ECO:0000313" key="2">
    <source>
        <dbReference type="EMBL" id="JAU51190.1"/>
    </source>
</evidence>
<dbReference type="EMBL" id="GEVK01001642">
    <property type="protein sequence ID" value="JAU51190.1"/>
    <property type="molecule type" value="Transcribed_RNA"/>
</dbReference>
<proteinExistence type="predicted"/>
<dbReference type="EMBL" id="GEVL01019676">
    <property type="protein sequence ID" value="JAU57665.1"/>
    <property type="molecule type" value="Transcribed_RNA"/>
</dbReference>
<dbReference type="PANTHER" id="PTHR33645">
    <property type="entry name" value="AMINOPEPTIDASE (DUF3754)"/>
    <property type="match status" value="1"/>
</dbReference>
<evidence type="ECO:0008006" key="4">
    <source>
        <dbReference type="Google" id="ProtNLM"/>
    </source>
</evidence>
<gene>
    <name evidence="2" type="ORF">LC_TR5347_c0_g1_i1_g.18795</name>
    <name evidence="3" type="ORF">LE_TR1725_c0_g1_i1_g.4536</name>
</gene>
<name>A0A1J3GNC6_NOCCA</name>
<organism evidence="3">
    <name type="scientific">Noccaea caerulescens</name>
    <name type="common">Alpine penny-cress</name>
    <name type="synonym">Thlaspi caerulescens</name>
    <dbReference type="NCBI Taxonomy" id="107243"/>
    <lineage>
        <taxon>Eukaryota</taxon>
        <taxon>Viridiplantae</taxon>
        <taxon>Streptophyta</taxon>
        <taxon>Embryophyta</taxon>
        <taxon>Tracheophyta</taxon>
        <taxon>Spermatophyta</taxon>
        <taxon>Magnoliopsida</taxon>
        <taxon>eudicotyledons</taxon>
        <taxon>Gunneridae</taxon>
        <taxon>Pentapetalae</taxon>
        <taxon>rosids</taxon>
        <taxon>malvids</taxon>
        <taxon>Brassicales</taxon>
        <taxon>Brassicaceae</taxon>
        <taxon>Coluteocarpeae</taxon>
        <taxon>Noccaea</taxon>
    </lineage>
</organism>
<dbReference type="AlphaFoldDB" id="A0A1J3GNC6"/>
<dbReference type="Pfam" id="PF12576">
    <property type="entry name" value="DUF3754"/>
    <property type="match status" value="1"/>
</dbReference>
<evidence type="ECO:0000313" key="3">
    <source>
        <dbReference type="EMBL" id="JAU57665.1"/>
    </source>
</evidence>
<dbReference type="InterPro" id="IPR022227">
    <property type="entry name" value="DUF3754"/>
</dbReference>
<feature type="region of interest" description="Disordered" evidence="1">
    <location>
        <begin position="167"/>
        <end position="204"/>
    </location>
</feature>
<evidence type="ECO:0000256" key="1">
    <source>
        <dbReference type="SAM" id="MobiDB-lite"/>
    </source>
</evidence>
<feature type="region of interest" description="Disordered" evidence="1">
    <location>
        <begin position="65"/>
        <end position="100"/>
    </location>
</feature>
<protein>
    <recommendedName>
        <fullName evidence="4">DUF3754 domain-containing protein</fullName>
    </recommendedName>
</protein>
<feature type="compositionally biased region" description="Acidic residues" evidence="1">
    <location>
        <begin position="78"/>
        <end position="94"/>
    </location>
</feature>
<dbReference type="PANTHER" id="PTHR33645:SF2">
    <property type="entry name" value="FAMILY PROTEIN, PUTATIVE (DUF3754)-RELATED"/>
    <property type="match status" value="1"/>
</dbReference>
<reference evidence="3" key="1">
    <citation type="submission" date="2016-07" db="EMBL/GenBank/DDBJ databases">
        <title>De novo transcriptome assembly of four accessions of the metal hyperaccumulator plant Noccaea caerulescens.</title>
        <authorList>
            <person name="Blande D."/>
            <person name="Halimaa P."/>
            <person name="Tervahauta A.I."/>
            <person name="Aarts M.G."/>
            <person name="Karenlampi S.O."/>
        </authorList>
    </citation>
    <scope>NUCLEOTIDE SEQUENCE</scope>
</reference>
<sequence>MLSLRSLTSFVALPSRSKPSPALRRRSGSVRCRLTEAAAAFAPLDVVSGESERAIASLTELSNGGGWKLEPELPTAEDGGDGLEDDDDSEDEEGISSVHVPREKYISVSKSDLVNAIETTLLYSLDGDADIFLLLASCLDSILHAEHKRILEQMRADFVATQSLEKVNIGGDEESSTSGRETDSESEEESNSKAKKSEPGSVNGYQGLSSPLADGFDIWNFLISSRKDAKRRSAESVTAATRFQHSFIQLLDNAGFEELSARDLALTSALNTDYLLTLPVYVDWKKASESNAIVFRRGYATEKEKGLLLVEKLDYIQSIVLQGIFSTISKPLRKLGKLINKGLSEASKIQEIQDLSERMKVWLKELSLFKESYLDQVQTSDRLLEGEFRSDSVLPMRLAAKRAVSRYEGVLTPVGPRERLFRKLLTWIGFTSPAYEIPSQLANDNNASEPYLRPISLSRMTLGDIWKPASKKACGNDLWKRIKTSISILLSPSTLQEPAFEELILLYTKDASEKGDKNKDETRSSLQLEIFERIPIPDLPVIFPHRKLYFRIIDTVRLDIASILGLTAYFVNYKFENISSSPSALFLDVVAVTALVIYASRVVLGYKQTWDRYQLLVNKTLYEKTLASGFGSVHFLLDASEQQQYKEAMLTYAIILQAGKNQNMSYQGVGDRCERFLYDKFKIKVEMRVEKAISTLVRLGLVTETLIDGKTKLQAVPCAQAYVSLKELWNSLLG</sequence>
<accession>A0A1J3GNC6</accession>